<name>A0A7K1UJ57_9MICC</name>
<evidence type="ECO:0000256" key="1">
    <source>
        <dbReference type="ARBA" id="ARBA00022801"/>
    </source>
</evidence>
<feature type="binding site" evidence="2">
    <location>
        <position position="174"/>
    </location>
    <ligand>
        <name>Mn(2+)</name>
        <dbReference type="ChEBI" id="CHEBI:29035"/>
        <label>2</label>
    </ligand>
</feature>
<dbReference type="PANTHER" id="PTHR11014:SF63">
    <property type="entry name" value="METALLOPEPTIDASE, PUTATIVE (AFU_ORTHOLOGUE AFUA_6G09600)-RELATED"/>
    <property type="match status" value="1"/>
</dbReference>
<dbReference type="Proteomes" id="UP000460157">
    <property type="component" value="Unassembled WGS sequence"/>
</dbReference>
<feature type="binding site" evidence="2">
    <location>
        <position position="111"/>
    </location>
    <ligand>
        <name>Mn(2+)</name>
        <dbReference type="ChEBI" id="CHEBI:29035"/>
        <label>2</label>
    </ligand>
</feature>
<comment type="caution">
    <text evidence="4">The sequence shown here is derived from an EMBL/GenBank/DDBJ whole genome shotgun (WGS) entry which is preliminary data.</text>
</comment>
<evidence type="ECO:0000313" key="4">
    <source>
        <dbReference type="EMBL" id="MVT26436.1"/>
    </source>
</evidence>
<dbReference type="NCBIfam" id="TIGR01891">
    <property type="entry name" value="amidohydrolases"/>
    <property type="match status" value="1"/>
</dbReference>
<keyword evidence="1 4" id="KW-0378">Hydrolase</keyword>
<dbReference type="Pfam" id="PF07687">
    <property type="entry name" value="M20_dimer"/>
    <property type="match status" value="1"/>
</dbReference>
<dbReference type="PANTHER" id="PTHR11014">
    <property type="entry name" value="PEPTIDASE M20 FAMILY MEMBER"/>
    <property type="match status" value="1"/>
</dbReference>
<dbReference type="InterPro" id="IPR011650">
    <property type="entry name" value="Peptidase_M20_dimer"/>
</dbReference>
<dbReference type="GO" id="GO:0050118">
    <property type="term" value="F:N-acetyldiaminopimelate deacetylase activity"/>
    <property type="evidence" value="ECO:0007669"/>
    <property type="project" value="UniProtKB-ARBA"/>
</dbReference>
<dbReference type="InterPro" id="IPR002933">
    <property type="entry name" value="Peptidase_M20"/>
</dbReference>
<feature type="domain" description="Peptidase M20 dimerisation" evidence="3">
    <location>
        <begin position="193"/>
        <end position="291"/>
    </location>
</feature>
<reference evidence="4 5" key="1">
    <citation type="submission" date="2019-12" db="EMBL/GenBank/DDBJ databases">
        <title>Nesterenkonia muleiensis sp. nov., a novel actinobacterium isolated from sap of Populus euphratica.</title>
        <authorList>
            <person name="Wang R."/>
        </authorList>
    </citation>
    <scope>NUCLEOTIDE SEQUENCE [LARGE SCALE GENOMIC DNA]</scope>
    <source>
        <strain evidence="4 5">F10</strain>
    </source>
</reference>
<dbReference type="SUPFAM" id="SSF55031">
    <property type="entry name" value="Bacterial exopeptidase dimerisation domain"/>
    <property type="match status" value="1"/>
</dbReference>
<evidence type="ECO:0000256" key="2">
    <source>
        <dbReference type="PIRSR" id="PIRSR005962-1"/>
    </source>
</evidence>
<feature type="binding site" evidence="2">
    <location>
        <position position="147"/>
    </location>
    <ligand>
        <name>Mn(2+)</name>
        <dbReference type="ChEBI" id="CHEBI:29035"/>
        <label>2</label>
    </ligand>
</feature>
<feature type="binding site" evidence="2">
    <location>
        <position position="113"/>
    </location>
    <ligand>
        <name>Mn(2+)</name>
        <dbReference type="ChEBI" id="CHEBI:29035"/>
        <label>2</label>
    </ligand>
</feature>
<accession>A0A7K1UJ57</accession>
<dbReference type="AlphaFoldDB" id="A0A7K1UJ57"/>
<dbReference type="PIRSF" id="PIRSF005962">
    <property type="entry name" value="Pept_M20D_amidohydro"/>
    <property type="match status" value="1"/>
</dbReference>
<dbReference type="FunFam" id="3.30.70.360:FF:000001">
    <property type="entry name" value="N-acetyldiaminopimelate deacetylase"/>
    <property type="match status" value="1"/>
</dbReference>
<dbReference type="GO" id="GO:0019877">
    <property type="term" value="P:diaminopimelate biosynthetic process"/>
    <property type="evidence" value="ECO:0007669"/>
    <property type="project" value="UniProtKB-ARBA"/>
</dbReference>
<dbReference type="EMBL" id="WRPM01000064">
    <property type="protein sequence ID" value="MVT26436.1"/>
    <property type="molecule type" value="Genomic_DNA"/>
</dbReference>
<keyword evidence="5" id="KW-1185">Reference proteome</keyword>
<gene>
    <name evidence="4" type="ORF">GNZ21_08735</name>
</gene>
<organism evidence="4 5">
    <name type="scientific">Nesterenkonia alkaliphila</name>
    <dbReference type="NCBI Taxonomy" id="1463631"/>
    <lineage>
        <taxon>Bacteria</taxon>
        <taxon>Bacillati</taxon>
        <taxon>Actinomycetota</taxon>
        <taxon>Actinomycetes</taxon>
        <taxon>Micrococcales</taxon>
        <taxon>Micrococcaceae</taxon>
        <taxon>Nesterenkonia</taxon>
    </lineage>
</organism>
<dbReference type="GO" id="GO:0046872">
    <property type="term" value="F:metal ion binding"/>
    <property type="evidence" value="ECO:0007669"/>
    <property type="project" value="UniProtKB-KW"/>
</dbReference>
<protein>
    <submittedName>
        <fullName evidence="4">Amidohydrolase</fullName>
    </submittedName>
</protein>
<sequence>MTTPPVPDLTPEERQHLHQFYKVLHTHPELSMQEYRTAERIEAELESMGVESFRCAGTGVVAVVRNGEGPVVALRADTDGLPMLERTGVDYASQDRGTASDGTEVPVMHGCGHDTHIACLTTALRMLLRRRTDWSGTLVAVFQPGEEVGQGARAMVADGLWERVPRPDVVLGQHVSNQPSGTVTMAIGPAMAGTDSLRVTVHGKQAHGSRPHLGIDPIVLGAAMISRLQTIVSREVDAHEPAVVTVGVFRGGLKENIIPERAEFTVNIRTLTEPVRDQVLAAVKRIVRGEAEVAGAPVPEIEHYSQLPPTINNVDAAKQTYQAIEQALGAELVSVERPRMGSEDFGLLGKEAGVPSVLWFFGGAEAGAVDPPGNHSPFFAPPLEPTLSTGARTMAAAALHWLSTPSIAHG</sequence>
<dbReference type="Pfam" id="PF01546">
    <property type="entry name" value="Peptidase_M20"/>
    <property type="match status" value="1"/>
</dbReference>
<dbReference type="RefSeq" id="WP_157323383.1">
    <property type="nucleotide sequence ID" value="NZ_BMFX01000025.1"/>
</dbReference>
<comment type="cofactor">
    <cofactor evidence="2">
        <name>Mn(2+)</name>
        <dbReference type="ChEBI" id="CHEBI:29035"/>
    </cofactor>
    <text evidence="2">The Mn(2+) ion enhances activity.</text>
</comment>
<dbReference type="InterPro" id="IPR017439">
    <property type="entry name" value="Amidohydrolase"/>
</dbReference>
<keyword evidence="2" id="KW-0479">Metal-binding</keyword>
<evidence type="ECO:0000313" key="5">
    <source>
        <dbReference type="Proteomes" id="UP000460157"/>
    </source>
</evidence>
<evidence type="ECO:0000259" key="3">
    <source>
        <dbReference type="Pfam" id="PF07687"/>
    </source>
</evidence>
<keyword evidence="2" id="KW-0464">Manganese</keyword>
<proteinExistence type="predicted"/>
<dbReference type="InterPro" id="IPR036264">
    <property type="entry name" value="Bact_exopeptidase_dim_dom"/>
</dbReference>
<dbReference type="SUPFAM" id="SSF53187">
    <property type="entry name" value="Zn-dependent exopeptidases"/>
    <property type="match status" value="1"/>
</dbReference>
<dbReference type="Gene3D" id="3.40.630.10">
    <property type="entry name" value="Zn peptidases"/>
    <property type="match status" value="1"/>
</dbReference>
<dbReference type="OrthoDB" id="9777385at2"/>
<feature type="binding site" evidence="2">
    <location>
        <position position="375"/>
    </location>
    <ligand>
        <name>Mn(2+)</name>
        <dbReference type="ChEBI" id="CHEBI:29035"/>
        <label>2</label>
    </ligand>
</feature>
<dbReference type="Gene3D" id="3.30.70.360">
    <property type="match status" value="1"/>
</dbReference>